<dbReference type="Proteomes" id="UP000522313">
    <property type="component" value="Unassembled WGS sequence"/>
</dbReference>
<sequence>MENSTETLSFEAGLRELEEIVARLESGDTPLEEAIRLYERGSVLRQRCADRLDAAQARIEAIRTGADGRPAAVEPFAAG</sequence>
<keyword evidence="5 6" id="KW-0269">Exonuclease</keyword>
<organism evidence="8 9">
    <name type="scientific">Sphingomonas endophytica</name>
    <dbReference type="NCBI Taxonomy" id="869719"/>
    <lineage>
        <taxon>Bacteria</taxon>
        <taxon>Pseudomonadati</taxon>
        <taxon>Pseudomonadota</taxon>
        <taxon>Alphaproteobacteria</taxon>
        <taxon>Sphingomonadales</taxon>
        <taxon>Sphingomonadaceae</taxon>
        <taxon>Sphingomonas</taxon>
    </lineage>
</organism>
<dbReference type="NCBIfam" id="TIGR01280">
    <property type="entry name" value="xseB"/>
    <property type="match status" value="1"/>
</dbReference>
<dbReference type="EC" id="3.1.11.6" evidence="6"/>
<comment type="catalytic activity">
    <reaction evidence="6">
        <text>Exonucleolytic cleavage in either 5'- to 3'- or 3'- to 5'-direction to yield nucleoside 5'-phosphates.</text>
        <dbReference type="EC" id="3.1.11.6"/>
    </reaction>
</comment>
<reference evidence="7 10" key="1">
    <citation type="submission" date="2020-08" db="EMBL/GenBank/DDBJ databases">
        <title>Genomic Encyclopedia of Type Strains, Phase IV (KMG-IV): sequencing the most valuable type-strain genomes for metagenomic binning, comparative biology and taxonomic classification.</title>
        <authorList>
            <person name="Goeker M."/>
        </authorList>
    </citation>
    <scope>NUCLEOTIDE SEQUENCE [LARGE SCALE GENOMIC DNA]</scope>
    <source>
        <strain evidence="7 10">DSM 101535</strain>
    </source>
</reference>
<comment type="subcellular location">
    <subcellularLocation>
        <location evidence="6">Cytoplasm</location>
    </subcellularLocation>
</comment>
<dbReference type="GO" id="GO:0005829">
    <property type="term" value="C:cytosol"/>
    <property type="evidence" value="ECO:0007669"/>
    <property type="project" value="TreeGrafter"/>
</dbReference>
<comment type="function">
    <text evidence="6">Bidirectionally degrades single-stranded DNA into large acid-insoluble oligonucleotides, which are then degraded further into small acid-soluble oligonucleotides.</text>
</comment>
<evidence type="ECO:0000256" key="5">
    <source>
        <dbReference type="ARBA" id="ARBA00022839"/>
    </source>
</evidence>
<dbReference type="Proteomes" id="UP000560131">
    <property type="component" value="Unassembled WGS sequence"/>
</dbReference>
<name>A0A7X0MPF4_9SPHN</name>
<proteinExistence type="inferred from homology"/>
<dbReference type="AlphaFoldDB" id="A0A7X0MPF4"/>
<evidence type="ECO:0000256" key="6">
    <source>
        <dbReference type="HAMAP-Rule" id="MF_00337"/>
    </source>
</evidence>
<dbReference type="RefSeq" id="WP_028967147.1">
    <property type="nucleotide sequence ID" value="NZ_BAABAR010000003.1"/>
</dbReference>
<evidence type="ECO:0000256" key="4">
    <source>
        <dbReference type="ARBA" id="ARBA00022801"/>
    </source>
</evidence>
<evidence type="ECO:0000256" key="2">
    <source>
        <dbReference type="ARBA" id="ARBA00022490"/>
    </source>
</evidence>
<dbReference type="Pfam" id="PF02609">
    <property type="entry name" value="Exonuc_VII_S"/>
    <property type="match status" value="1"/>
</dbReference>
<comment type="subunit">
    <text evidence="6">Heterooligomer composed of large and small subunits.</text>
</comment>
<dbReference type="PANTHER" id="PTHR34137">
    <property type="entry name" value="EXODEOXYRIBONUCLEASE 7 SMALL SUBUNIT"/>
    <property type="match status" value="1"/>
</dbReference>
<comment type="caution">
    <text evidence="8">The sequence shown here is derived from an EMBL/GenBank/DDBJ whole genome shotgun (WGS) entry which is preliminary data.</text>
</comment>
<dbReference type="GO" id="GO:0009318">
    <property type="term" value="C:exodeoxyribonuclease VII complex"/>
    <property type="evidence" value="ECO:0007669"/>
    <property type="project" value="UniProtKB-UniRule"/>
</dbReference>
<reference evidence="8 9" key="3">
    <citation type="submission" date="2020-08" db="EMBL/GenBank/DDBJ databases">
        <authorList>
            <person name="Partida-Martinez L."/>
            <person name="Huntemann M."/>
            <person name="Clum A."/>
            <person name="Wang J."/>
            <person name="Palaniappan K."/>
            <person name="Ritter S."/>
            <person name="Chen I.-M."/>
            <person name="Stamatis D."/>
            <person name="Reddy T."/>
            <person name="O'Malley R."/>
            <person name="Daum C."/>
            <person name="Shapiro N."/>
            <person name="Ivanova N."/>
            <person name="Kyrpides N."/>
            <person name="Woyke T."/>
        </authorList>
    </citation>
    <scope>NUCLEOTIDE SEQUENCE [LARGE SCALE GENOMIC DNA]</scope>
    <source>
        <strain evidence="8 9">AS3.13</strain>
    </source>
</reference>
<comment type="similarity">
    <text evidence="1 6">Belongs to the XseB family.</text>
</comment>
<dbReference type="InterPro" id="IPR037004">
    <property type="entry name" value="Exonuc_VII_ssu_sf"/>
</dbReference>
<keyword evidence="2 6" id="KW-0963">Cytoplasm</keyword>
<keyword evidence="10" id="KW-1185">Reference proteome</keyword>
<dbReference type="HAMAP" id="MF_00337">
    <property type="entry name" value="Exonuc_7_S"/>
    <property type="match status" value="1"/>
</dbReference>
<dbReference type="EMBL" id="JACIJN010000005">
    <property type="protein sequence ID" value="MBB5725841.1"/>
    <property type="molecule type" value="Genomic_DNA"/>
</dbReference>
<protein>
    <recommendedName>
        <fullName evidence="6">Exodeoxyribonuclease 7 small subunit</fullName>
        <ecNumber evidence="6">3.1.11.6</ecNumber>
    </recommendedName>
    <alternativeName>
        <fullName evidence="6">Exodeoxyribonuclease VII small subunit</fullName>
        <shortName evidence="6">Exonuclease VII small subunit</shortName>
    </alternativeName>
</protein>
<dbReference type="InterPro" id="IPR003761">
    <property type="entry name" value="Exonuc_VII_S"/>
</dbReference>
<evidence type="ECO:0000256" key="1">
    <source>
        <dbReference type="ARBA" id="ARBA00009998"/>
    </source>
</evidence>
<dbReference type="NCBIfam" id="NF002139">
    <property type="entry name" value="PRK00977.1-3"/>
    <property type="match status" value="1"/>
</dbReference>
<evidence type="ECO:0000256" key="3">
    <source>
        <dbReference type="ARBA" id="ARBA00022722"/>
    </source>
</evidence>
<keyword evidence="4 6" id="KW-0378">Hydrolase</keyword>
<dbReference type="EMBL" id="JACHBT010000022">
    <property type="protein sequence ID" value="MBB6506404.1"/>
    <property type="molecule type" value="Genomic_DNA"/>
</dbReference>
<dbReference type="GO" id="GO:0008855">
    <property type="term" value="F:exodeoxyribonuclease VII activity"/>
    <property type="evidence" value="ECO:0007669"/>
    <property type="project" value="UniProtKB-UniRule"/>
</dbReference>
<evidence type="ECO:0000313" key="10">
    <source>
        <dbReference type="Proteomes" id="UP000560131"/>
    </source>
</evidence>
<evidence type="ECO:0000313" key="7">
    <source>
        <dbReference type="EMBL" id="MBB5725841.1"/>
    </source>
</evidence>
<dbReference type="Gene3D" id="1.10.287.1040">
    <property type="entry name" value="Exonuclease VII, small subunit"/>
    <property type="match status" value="1"/>
</dbReference>
<accession>A0A7X0MPF4</accession>
<dbReference type="GO" id="GO:0006308">
    <property type="term" value="P:DNA catabolic process"/>
    <property type="evidence" value="ECO:0007669"/>
    <property type="project" value="UniProtKB-UniRule"/>
</dbReference>
<dbReference type="PANTHER" id="PTHR34137:SF1">
    <property type="entry name" value="EXODEOXYRIBONUCLEASE 7 SMALL SUBUNIT"/>
    <property type="match status" value="1"/>
</dbReference>
<evidence type="ECO:0000313" key="9">
    <source>
        <dbReference type="Proteomes" id="UP000522313"/>
    </source>
</evidence>
<reference evidence="8 9" key="2">
    <citation type="submission" date="2020-08" db="EMBL/GenBank/DDBJ databases">
        <title>The Agave Microbiome: Exploring the role of microbial communities in plant adaptations to desert environments.</title>
        <authorList>
            <person name="Partida-Martinez L.P."/>
        </authorList>
    </citation>
    <scope>NUCLEOTIDE SEQUENCE [LARGE SCALE GENOMIC DNA]</scope>
    <source>
        <strain evidence="8 9">AS3.13</strain>
    </source>
</reference>
<gene>
    <name evidence="6" type="primary">xseB</name>
    <name evidence="8" type="ORF">F4693_003406</name>
    <name evidence="7" type="ORF">FHS97_001773</name>
</gene>
<evidence type="ECO:0000313" key="8">
    <source>
        <dbReference type="EMBL" id="MBB6506404.1"/>
    </source>
</evidence>
<keyword evidence="3 6" id="KW-0540">Nuclease</keyword>
<dbReference type="SUPFAM" id="SSF116842">
    <property type="entry name" value="XseB-like"/>
    <property type="match status" value="1"/>
</dbReference>